<evidence type="ECO:0000256" key="2">
    <source>
        <dbReference type="ARBA" id="ARBA00022679"/>
    </source>
</evidence>
<organism evidence="4 5">
    <name type="scientific">candidate division Kazan bacterium RIFCSPLOWO2_01_FULL_48_13</name>
    <dbReference type="NCBI Taxonomy" id="1798539"/>
    <lineage>
        <taxon>Bacteria</taxon>
        <taxon>Bacteria division Kazan-3B-28</taxon>
    </lineage>
</organism>
<evidence type="ECO:0000256" key="1">
    <source>
        <dbReference type="ARBA" id="ARBA00022603"/>
    </source>
</evidence>
<feature type="domain" description="Methyltransferase" evidence="3">
    <location>
        <begin position="46"/>
        <end position="136"/>
    </location>
</feature>
<dbReference type="STRING" id="1798539.A2994_00605"/>
<dbReference type="InterPro" id="IPR041698">
    <property type="entry name" value="Methyltransf_25"/>
</dbReference>
<accession>A0A1F4PPB5</accession>
<name>A0A1F4PPB5_UNCK3</name>
<evidence type="ECO:0000313" key="4">
    <source>
        <dbReference type="EMBL" id="OGB85511.1"/>
    </source>
</evidence>
<protein>
    <recommendedName>
        <fullName evidence="3">Methyltransferase domain-containing protein</fullName>
    </recommendedName>
</protein>
<dbReference type="GO" id="GO:0008168">
    <property type="term" value="F:methyltransferase activity"/>
    <property type="evidence" value="ECO:0007669"/>
    <property type="project" value="UniProtKB-KW"/>
</dbReference>
<evidence type="ECO:0000259" key="3">
    <source>
        <dbReference type="Pfam" id="PF13649"/>
    </source>
</evidence>
<keyword evidence="1" id="KW-0489">Methyltransferase</keyword>
<dbReference type="Gene3D" id="3.40.50.150">
    <property type="entry name" value="Vaccinia Virus protein VP39"/>
    <property type="match status" value="1"/>
</dbReference>
<dbReference type="Proteomes" id="UP000179010">
    <property type="component" value="Unassembled WGS sequence"/>
</dbReference>
<proteinExistence type="predicted"/>
<dbReference type="AlphaFoldDB" id="A0A1F4PPB5"/>
<dbReference type="PANTHER" id="PTHR43861:SF1">
    <property type="entry name" value="TRANS-ACONITATE 2-METHYLTRANSFERASE"/>
    <property type="match status" value="1"/>
</dbReference>
<dbReference type="Pfam" id="PF13649">
    <property type="entry name" value="Methyltransf_25"/>
    <property type="match status" value="1"/>
</dbReference>
<dbReference type="InterPro" id="IPR029063">
    <property type="entry name" value="SAM-dependent_MTases_sf"/>
</dbReference>
<dbReference type="CDD" id="cd02440">
    <property type="entry name" value="AdoMet_MTases"/>
    <property type="match status" value="1"/>
</dbReference>
<dbReference type="GO" id="GO:0032259">
    <property type="term" value="P:methylation"/>
    <property type="evidence" value="ECO:0007669"/>
    <property type="project" value="UniProtKB-KW"/>
</dbReference>
<dbReference type="SUPFAM" id="SSF53335">
    <property type="entry name" value="S-adenosyl-L-methionine-dependent methyltransferases"/>
    <property type="match status" value="1"/>
</dbReference>
<evidence type="ECO:0000313" key="5">
    <source>
        <dbReference type="Proteomes" id="UP000179010"/>
    </source>
</evidence>
<dbReference type="EMBL" id="METE01000002">
    <property type="protein sequence ID" value="OGB85511.1"/>
    <property type="molecule type" value="Genomic_DNA"/>
</dbReference>
<reference evidence="4 5" key="1">
    <citation type="journal article" date="2016" name="Nat. Commun.">
        <title>Thousands of microbial genomes shed light on interconnected biogeochemical processes in an aquifer system.</title>
        <authorList>
            <person name="Anantharaman K."/>
            <person name="Brown C.T."/>
            <person name="Hug L.A."/>
            <person name="Sharon I."/>
            <person name="Castelle C.J."/>
            <person name="Probst A.J."/>
            <person name="Thomas B.C."/>
            <person name="Singh A."/>
            <person name="Wilkins M.J."/>
            <person name="Karaoz U."/>
            <person name="Brodie E.L."/>
            <person name="Williams K.H."/>
            <person name="Hubbard S.S."/>
            <person name="Banfield J.F."/>
        </authorList>
    </citation>
    <scope>NUCLEOTIDE SEQUENCE [LARGE SCALE GENOMIC DNA]</scope>
</reference>
<keyword evidence="2" id="KW-0808">Transferase</keyword>
<sequence length="218" mass="25070">MDDYIKRTIQAYDAHPEKYEEATADMTPLQALEKFIEQVPTRDFPILDVGCAFGRDTILFAGRGYQVIGIDISDVLLKRARELHPELVFKNMDVRNLDFDNNSIAGIWCNATLLHLTDEDITKSLKEFRRVLIPDGIIFISFKEGVGEEEVVDKFSSDSARYYNYQTINTVRMIIEKGGLIVAEIYTVNERQIWGDDKRDLEWVHCFAKKPPLSALDE</sequence>
<gene>
    <name evidence="4" type="ORF">A2994_00605</name>
</gene>
<comment type="caution">
    <text evidence="4">The sequence shown here is derived from an EMBL/GenBank/DDBJ whole genome shotgun (WGS) entry which is preliminary data.</text>
</comment>
<dbReference type="PANTHER" id="PTHR43861">
    <property type="entry name" value="TRANS-ACONITATE 2-METHYLTRANSFERASE-RELATED"/>
    <property type="match status" value="1"/>
</dbReference>